<dbReference type="Pfam" id="PF03237">
    <property type="entry name" value="Terminase_6N"/>
    <property type="match status" value="1"/>
</dbReference>
<dbReference type="OrthoDB" id="7812921at2"/>
<protein>
    <submittedName>
        <fullName evidence="1">Uncharacterized protein</fullName>
    </submittedName>
</protein>
<proteinExistence type="predicted"/>
<dbReference type="EMBL" id="SLXU01000016">
    <property type="protein sequence ID" value="TCP59764.1"/>
    <property type="molecule type" value="Genomic_DNA"/>
</dbReference>
<comment type="caution">
    <text evidence="1">The sequence shown here is derived from an EMBL/GenBank/DDBJ whole genome shotgun (WGS) entry which is preliminary data.</text>
</comment>
<name>A0A4R2RBM1_9RHOB</name>
<dbReference type="InterPro" id="IPR027417">
    <property type="entry name" value="P-loop_NTPase"/>
</dbReference>
<dbReference type="Proteomes" id="UP000295050">
    <property type="component" value="Unassembled WGS sequence"/>
</dbReference>
<dbReference type="Gene3D" id="3.40.50.300">
    <property type="entry name" value="P-loop containing nucleotide triphosphate hydrolases"/>
    <property type="match status" value="1"/>
</dbReference>
<evidence type="ECO:0000313" key="2">
    <source>
        <dbReference type="Proteomes" id="UP000295050"/>
    </source>
</evidence>
<keyword evidence="2" id="KW-1185">Reference proteome</keyword>
<dbReference type="SUPFAM" id="SSF52540">
    <property type="entry name" value="P-loop containing nucleoside triphosphate hydrolases"/>
    <property type="match status" value="1"/>
</dbReference>
<organism evidence="1 2">
    <name type="scientific">Rhodovulum bhavnagarense</name>
    <dbReference type="NCBI Taxonomy" id="992286"/>
    <lineage>
        <taxon>Bacteria</taxon>
        <taxon>Pseudomonadati</taxon>
        <taxon>Pseudomonadota</taxon>
        <taxon>Alphaproteobacteria</taxon>
        <taxon>Rhodobacterales</taxon>
        <taxon>Paracoccaceae</taxon>
        <taxon>Rhodovulum</taxon>
    </lineage>
</organism>
<gene>
    <name evidence="1" type="ORF">EV663_11660</name>
</gene>
<accession>A0A4R2RBM1</accession>
<dbReference type="AlphaFoldDB" id="A0A4R2RBM1"/>
<reference evidence="1 2" key="1">
    <citation type="submission" date="2019-03" db="EMBL/GenBank/DDBJ databases">
        <title>Genomic Encyclopedia of Type Strains, Phase IV (KMG-IV): sequencing the most valuable type-strain genomes for metagenomic binning, comparative biology and taxonomic classification.</title>
        <authorList>
            <person name="Goeker M."/>
        </authorList>
    </citation>
    <scope>NUCLEOTIDE SEQUENCE [LARGE SCALE GENOMIC DNA]</scope>
    <source>
        <strain evidence="1 2">DSM 24766</strain>
    </source>
</reference>
<dbReference type="RefSeq" id="WP_132952637.1">
    <property type="nucleotide sequence ID" value="NZ_SLXU01000016.1"/>
</dbReference>
<evidence type="ECO:0000313" key="1">
    <source>
        <dbReference type="EMBL" id="TCP59764.1"/>
    </source>
</evidence>
<sequence length="255" mass="28124">MTALDPALHRYLGGLTTSLDPIARFKAAMRVTPRKFQRDLLLSTSSHVVLMASRQLGKSTAVACVAWDAFLRGLVVVVITPTEKQAKEFLLRVKEFRDADPFAPPDIQFLKTEVSAASHKGRILAMPATDSARGFTADLLALDECALISDDDIAAVLPMRKKVTGRLLVTSTPMWKEGDFYRWWTEPNDFLKILGHYRNCGDPELIEAIEKERDVISAARFAREYDCIFAGGGDPLLSAAVLARATNNTESALVL</sequence>